<keyword evidence="3" id="KW-1185">Reference proteome</keyword>
<protein>
    <submittedName>
        <fullName evidence="2">Uncharacterized protein</fullName>
    </submittedName>
</protein>
<comment type="caution">
    <text evidence="2">The sequence shown here is derived from an EMBL/GenBank/DDBJ whole genome shotgun (WGS) entry which is preliminary data.</text>
</comment>
<evidence type="ECO:0000256" key="1">
    <source>
        <dbReference type="SAM" id="MobiDB-lite"/>
    </source>
</evidence>
<reference evidence="2 3" key="1">
    <citation type="submission" date="2021-06" db="EMBL/GenBank/DDBJ databases">
        <title>A haploid diamondback moth (Plutella xylostella L.) genome assembly resolves 31 chromosomes and identifies a diamide resistance mutation.</title>
        <authorList>
            <person name="Ward C.M."/>
            <person name="Perry K.D."/>
            <person name="Baker G."/>
            <person name="Powis K."/>
            <person name="Heckel D.G."/>
            <person name="Baxter S.W."/>
        </authorList>
    </citation>
    <scope>NUCLEOTIDE SEQUENCE [LARGE SCALE GENOMIC DNA]</scope>
    <source>
        <strain evidence="2 3">LV</strain>
        <tissue evidence="2">Single pupa</tissue>
    </source>
</reference>
<gene>
    <name evidence="2" type="ORF">JYU34_021221</name>
</gene>
<proteinExistence type="predicted"/>
<accession>A0ABQ7PT94</accession>
<organism evidence="2 3">
    <name type="scientific">Plutella xylostella</name>
    <name type="common">Diamondback moth</name>
    <name type="synonym">Plutella maculipennis</name>
    <dbReference type="NCBI Taxonomy" id="51655"/>
    <lineage>
        <taxon>Eukaryota</taxon>
        <taxon>Metazoa</taxon>
        <taxon>Ecdysozoa</taxon>
        <taxon>Arthropoda</taxon>
        <taxon>Hexapoda</taxon>
        <taxon>Insecta</taxon>
        <taxon>Pterygota</taxon>
        <taxon>Neoptera</taxon>
        <taxon>Endopterygota</taxon>
        <taxon>Lepidoptera</taxon>
        <taxon>Glossata</taxon>
        <taxon>Ditrysia</taxon>
        <taxon>Yponomeutoidea</taxon>
        <taxon>Plutellidae</taxon>
        <taxon>Plutella</taxon>
    </lineage>
</organism>
<feature type="compositionally biased region" description="Pro residues" evidence="1">
    <location>
        <begin position="12"/>
        <end position="30"/>
    </location>
</feature>
<dbReference type="EMBL" id="JAHIBW010000029">
    <property type="protein sequence ID" value="KAG7296124.1"/>
    <property type="molecule type" value="Genomic_DNA"/>
</dbReference>
<evidence type="ECO:0000313" key="2">
    <source>
        <dbReference type="EMBL" id="KAG7296124.1"/>
    </source>
</evidence>
<sequence>MQASTFAYFKRPAPPPPPPPPPPPLLPRRPMPTHKRFNTGRLPEYSYSKYNMIKQQRGPVHRGRLR</sequence>
<name>A0ABQ7PT94_PLUXY</name>
<dbReference type="Proteomes" id="UP000823941">
    <property type="component" value="Chromosome 29"/>
</dbReference>
<feature type="region of interest" description="Disordered" evidence="1">
    <location>
        <begin position="1"/>
        <end position="43"/>
    </location>
</feature>
<evidence type="ECO:0000313" key="3">
    <source>
        <dbReference type="Proteomes" id="UP000823941"/>
    </source>
</evidence>